<gene>
    <name evidence="3" type="ORF">Q2T77_04535</name>
</gene>
<dbReference type="RefSeq" id="WP_301804512.1">
    <property type="nucleotide sequence ID" value="NZ_JAUJZH010000002.1"/>
</dbReference>
<sequence length="145" mass="15557">MQGLKRRVVYISLYEGIAIVAASAGLALMSGQGLGHSGVLAVIASVIAVLWNLSFNALFERWESGQAVRGRSLRRRIAHAIGFEGGLVAFLVPVFAWWLGVSLWDALVMDLGLVVFFLVYTFVFNWAFDAIFGLPASAAGAAQPA</sequence>
<keyword evidence="4" id="KW-1185">Reference proteome</keyword>
<protein>
    <submittedName>
        <fullName evidence="3">PACE efflux transporter</fullName>
    </submittedName>
</protein>
<evidence type="ECO:0000313" key="3">
    <source>
        <dbReference type="EMBL" id="MDO1531549.1"/>
    </source>
</evidence>
<evidence type="ECO:0000256" key="1">
    <source>
        <dbReference type="SAM" id="Phobius"/>
    </source>
</evidence>
<proteinExistence type="predicted"/>
<dbReference type="NCBIfam" id="NF033664">
    <property type="entry name" value="PACE_transport"/>
    <property type="match status" value="1"/>
</dbReference>
<dbReference type="InterPro" id="IPR058208">
    <property type="entry name" value="PACE"/>
</dbReference>
<keyword evidence="1" id="KW-0812">Transmembrane</keyword>
<evidence type="ECO:0000259" key="2">
    <source>
        <dbReference type="Pfam" id="PF05232"/>
    </source>
</evidence>
<organism evidence="3 4">
    <name type="scientific">Variovorax ginsengisoli</name>
    <dbReference type="NCBI Taxonomy" id="363844"/>
    <lineage>
        <taxon>Bacteria</taxon>
        <taxon>Pseudomonadati</taxon>
        <taxon>Pseudomonadota</taxon>
        <taxon>Betaproteobacteria</taxon>
        <taxon>Burkholderiales</taxon>
        <taxon>Comamonadaceae</taxon>
        <taxon>Variovorax</taxon>
    </lineage>
</organism>
<reference evidence="3" key="1">
    <citation type="submission" date="2023-06" db="EMBL/GenBank/DDBJ databases">
        <authorList>
            <person name="Jiang Y."/>
            <person name="Liu Q."/>
        </authorList>
    </citation>
    <scope>NUCLEOTIDE SEQUENCE</scope>
    <source>
        <strain evidence="3">CGMCC 1.12090</strain>
    </source>
</reference>
<keyword evidence="1" id="KW-0472">Membrane</keyword>
<evidence type="ECO:0000313" key="4">
    <source>
        <dbReference type="Proteomes" id="UP001169027"/>
    </source>
</evidence>
<feature type="transmembrane region" description="Helical" evidence="1">
    <location>
        <begin position="106"/>
        <end position="128"/>
    </location>
</feature>
<accession>A0ABT8RY08</accession>
<name>A0ABT8RY08_9BURK</name>
<dbReference type="EMBL" id="JAUKVY010000002">
    <property type="protein sequence ID" value="MDO1531549.1"/>
    <property type="molecule type" value="Genomic_DNA"/>
</dbReference>
<feature type="transmembrane region" description="Helical" evidence="1">
    <location>
        <begin position="12"/>
        <end position="31"/>
    </location>
</feature>
<dbReference type="Proteomes" id="UP001169027">
    <property type="component" value="Unassembled WGS sequence"/>
</dbReference>
<feature type="domain" description="Chlorhexidine efflux transporter" evidence="2">
    <location>
        <begin position="71"/>
        <end position="133"/>
    </location>
</feature>
<feature type="domain" description="Chlorhexidine efflux transporter" evidence="2">
    <location>
        <begin position="3"/>
        <end position="64"/>
    </location>
</feature>
<keyword evidence="1" id="KW-1133">Transmembrane helix</keyword>
<comment type="caution">
    <text evidence="3">The sequence shown here is derived from an EMBL/GenBank/DDBJ whole genome shotgun (WGS) entry which is preliminary data.</text>
</comment>
<dbReference type="InterPro" id="IPR007896">
    <property type="entry name" value="BTP_bacteria"/>
</dbReference>
<feature type="transmembrane region" description="Helical" evidence="1">
    <location>
        <begin position="37"/>
        <end position="59"/>
    </location>
</feature>
<feature type="transmembrane region" description="Helical" evidence="1">
    <location>
        <begin position="80"/>
        <end position="100"/>
    </location>
</feature>
<dbReference type="Pfam" id="PF05232">
    <property type="entry name" value="BTP"/>
    <property type="match status" value="2"/>
</dbReference>